<dbReference type="InterPro" id="IPR000977">
    <property type="entry name" value="DNA_ligase_ATP-dep"/>
</dbReference>
<evidence type="ECO:0000256" key="2">
    <source>
        <dbReference type="ARBA" id="ARBA00007572"/>
    </source>
</evidence>
<keyword evidence="3 15" id="KW-0436">Ligase</keyword>
<dbReference type="NCBIfam" id="TIGR00231">
    <property type="entry name" value="small_GTP"/>
    <property type="match status" value="1"/>
</dbReference>
<sequence>MLFTIKRYSIRASARYLRQCFSSTICISNDPQEFTLQSNENRTSIRREAEKSLKIAFLGAPNVGKSTLVNQLIKRSICPVSCKVHTTQTKAHAIYCEGDIQLIFMDTPGMVSLTECKKFKLADSFRKDQKTSLNVADIIGIVQDAENIYTRHKIDTNILELLTEDIRKKIPIILVINKVDRIKKKEVLLDFVYTLTKSKKSPDFYDVFMISALTGDGVDDLRSIMLKILTTRLSSLALPIRRLEFTVAARSRFVIFNWLHTTNSHNLSDKQNQNATENGKRKRDSSNSSSSPSNNVKRTKSKTLSKTPSPSVKPRKLGTTPKIKPSKLSPRASKKAEKKQLKDISGKKKKKEEAENNAEKNNHIENSIAEEKNKKEESTFSTKKSKFNEIEKVKKSVKKKWSKIVQLVDSSDDETHLSLPESPKKSETDNEEKKTESVDKSSNINKNVSDNASDNDANESASNNEEKNLSPKKKSTPEKSQTPSKNESSKKESTPEKSQTPSKDEKNLKKEPTSEKKAKKVPNFFISKQKGDVKGDKVNNGKSANQSYNPSASIYHPIDDACWKRGDKNHENFVPIFKNFSLLKFAYRTPYSAFARTLEIIEETSARLKIIEILSNYFRSVIVLSPKDLLPSVYLCLNQLAPAYEGVEFGIADTNLMKAIAQCTGRTLAQIRTDVQEVGDLGIIAENSKSNQRTMFQPAPLTVPNVYSRLMEIAQMTGHASLSKKLDKIQTLFVACRNIEARYLVRLLAGKLRIGLAEQSVLQALALACAMTPPEQKYPPEILNASKKMSSDRFKEKYDEIALILKTTYCECPNYNLIIPVLLEDGINTLPNKCKLTPGIPLKPMLAHPTKGVQEVLMRFEGLKFTCEWKYDGERAQIHVADDDQIKIYSRNQEDNTTKYPDIIKRFKNSRGDEVKNCILDCEAVAWDSEKKQILPFQILSTRKRKDANEEDIKVQVCVFMFDLLYLNDEPLVKEPFVKRRELLKQHFKEVEGEWKFANNLDASTMEEVEVFLDESVKGNCEGLMVKTLEKEATYEIAKRSRNWLKLKKDYLDGVGDTLDVVVIGGYIGKGKRTGTYGGFLLACYDLENEEYQSICKIGTGFKEDDLENHTKFFKDHIVSQAKSYYRFDSSHEPDHWFEPVQVWEIKCADLSLSPVHRAAIGIVDPEKGISLRFPRFIRIREDKTCEQATSAQDVANMYNNQEQIKNKTPVSKATEEDFY</sequence>
<evidence type="ECO:0000256" key="13">
    <source>
        <dbReference type="ARBA" id="ARBA00034003"/>
    </source>
</evidence>
<feature type="compositionally biased region" description="Low complexity" evidence="17">
    <location>
        <begin position="445"/>
        <end position="463"/>
    </location>
</feature>
<dbReference type="PROSITE" id="PS00697">
    <property type="entry name" value="DNA_LIGASE_A1"/>
    <property type="match status" value="1"/>
</dbReference>
<organism evidence="19 20">
    <name type="scientific">Atta colombica</name>
    <dbReference type="NCBI Taxonomy" id="520822"/>
    <lineage>
        <taxon>Eukaryota</taxon>
        <taxon>Metazoa</taxon>
        <taxon>Ecdysozoa</taxon>
        <taxon>Arthropoda</taxon>
        <taxon>Hexapoda</taxon>
        <taxon>Insecta</taxon>
        <taxon>Pterygota</taxon>
        <taxon>Neoptera</taxon>
        <taxon>Endopterygota</taxon>
        <taxon>Hymenoptera</taxon>
        <taxon>Apocrita</taxon>
        <taxon>Aculeata</taxon>
        <taxon>Formicoidea</taxon>
        <taxon>Formicidae</taxon>
        <taxon>Myrmicinae</taxon>
        <taxon>Atta</taxon>
    </lineage>
</organism>
<dbReference type="GO" id="GO:0005524">
    <property type="term" value="F:ATP binding"/>
    <property type="evidence" value="ECO:0007669"/>
    <property type="project" value="UniProtKB-KW"/>
</dbReference>
<dbReference type="SUPFAM" id="SSF56091">
    <property type="entry name" value="DNA ligase/mRNA capping enzyme, catalytic domain"/>
    <property type="match status" value="1"/>
</dbReference>
<evidence type="ECO:0000256" key="1">
    <source>
        <dbReference type="ARBA" id="ARBA00004123"/>
    </source>
</evidence>
<feature type="compositionally biased region" description="Polar residues" evidence="17">
    <location>
        <begin position="540"/>
        <end position="550"/>
    </location>
</feature>
<dbReference type="SUPFAM" id="SSF117018">
    <property type="entry name" value="ATP-dependent DNA ligase DNA-binding domain"/>
    <property type="match status" value="1"/>
</dbReference>
<dbReference type="PROSITE" id="PS50160">
    <property type="entry name" value="DNA_LIGASE_A3"/>
    <property type="match status" value="1"/>
</dbReference>
<dbReference type="InterPro" id="IPR005225">
    <property type="entry name" value="Small_GTP-bd"/>
</dbReference>
<dbReference type="FunFam" id="1.10.3260.10:FF:000001">
    <property type="entry name" value="DNA ligase"/>
    <property type="match status" value="1"/>
</dbReference>
<dbReference type="GO" id="GO:0006281">
    <property type="term" value="P:DNA repair"/>
    <property type="evidence" value="ECO:0007669"/>
    <property type="project" value="UniProtKB-KW"/>
</dbReference>
<feature type="compositionally biased region" description="Low complexity" evidence="17">
    <location>
        <begin position="286"/>
        <end position="295"/>
    </location>
</feature>
<keyword evidence="11" id="KW-0539">Nucleus</keyword>
<dbReference type="GO" id="GO:1903461">
    <property type="term" value="P:Okazaki fragment processing involved in mitotic DNA replication"/>
    <property type="evidence" value="ECO:0007669"/>
    <property type="project" value="TreeGrafter"/>
</dbReference>
<dbReference type="Gene3D" id="2.40.50.140">
    <property type="entry name" value="Nucleic acid-binding proteins"/>
    <property type="match status" value="1"/>
</dbReference>
<evidence type="ECO:0000256" key="17">
    <source>
        <dbReference type="SAM" id="MobiDB-lite"/>
    </source>
</evidence>
<dbReference type="SUPFAM" id="SSF52540">
    <property type="entry name" value="P-loop containing nucleoside triphosphate hydrolases"/>
    <property type="match status" value="1"/>
</dbReference>
<evidence type="ECO:0000313" key="19">
    <source>
        <dbReference type="EMBL" id="KYM76125.1"/>
    </source>
</evidence>
<keyword evidence="4" id="KW-0132">Cell division</keyword>
<dbReference type="PANTHER" id="PTHR45674">
    <property type="entry name" value="DNA LIGASE 1/3 FAMILY MEMBER"/>
    <property type="match status" value="1"/>
</dbReference>
<dbReference type="Pfam" id="PF04675">
    <property type="entry name" value="DNA_ligase_A_N"/>
    <property type="match status" value="1"/>
</dbReference>
<dbReference type="GO" id="GO:0005525">
    <property type="term" value="F:GTP binding"/>
    <property type="evidence" value="ECO:0007669"/>
    <property type="project" value="InterPro"/>
</dbReference>
<evidence type="ECO:0000256" key="3">
    <source>
        <dbReference type="ARBA" id="ARBA00022598"/>
    </source>
</evidence>
<dbReference type="InterPro" id="IPR027417">
    <property type="entry name" value="P-loop_NTPase"/>
</dbReference>
<dbReference type="GO" id="GO:0005634">
    <property type="term" value="C:nucleus"/>
    <property type="evidence" value="ECO:0007669"/>
    <property type="project" value="UniProtKB-SubCell"/>
</dbReference>
<dbReference type="EMBL" id="KQ976736">
    <property type="protein sequence ID" value="KYM76125.1"/>
    <property type="molecule type" value="Genomic_DNA"/>
</dbReference>
<dbReference type="InterPro" id="IPR036599">
    <property type="entry name" value="DNA_ligase_N_sf"/>
</dbReference>
<dbReference type="FunFam" id="2.40.50.140:FF:000062">
    <property type="entry name" value="DNA ligase"/>
    <property type="match status" value="1"/>
</dbReference>
<dbReference type="PROSITE" id="PS00333">
    <property type="entry name" value="DNA_LIGASE_A2"/>
    <property type="match status" value="1"/>
</dbReference>
<dbReference type="Pfam" id="PF04679">
    <property type="entry name" value="DNA_ligase_A_C"/>
    <property type="match status" value="1"/>
</dbReference>
<evidence type="ECO:0000256" key="11">
    <source>
        <dbReference type="ARBA" id="ARBA00023242"/>
    </source>
</evidence>
<evidence type="ECO:0000256" key="16">
    <source>
        <dbReference type="RuleBase" id="RU004196"/>
    </source>
</evidence>
<dbReference type="GO" id="GO:0003910">
    <property type="term" value="F:DNA ligase (ATP) activity"/>
    <property type="evidence" value="ECO:0007669"/>
    <property type="project" value="UniProtKB-EC"/>
</dbReference>
<dbReference type="InterPro" id="IPR012310">
    <property type="entry name" value="DNA_ligase_ATP-dep_cent"/>
</dbReference>
<dbReference type="GO" id="GO:0005739">
    <property type="term" value="C:mitochondrion"/>
    <property type="evidence" value="ECO:0007669"/>
    <property type="project" value="TreeGrafter"/>
</dbReference>
<feature type="compositionally biased region" description="Basic and acidic residues" evidence="17">
    <location>
        <begin position="422"/>
        <end position="439"/>
    </location>
</feature>
<evidence type="ECO:0000256" key="10">
    <source>
        <dbReference type="ARBA" id="ARBA00023204"/>
    </source>
</evidence>
<evidence type="ECO:0000256" key="7">
    <source>
        <dbReference type="ARBA" id="ARBA00022763"/>
    </source>
</evidence>
<evidence type="ECO:0000256" key="6">
    <source>
        <dbReference type="ARBA" id="ARBA00022741"/>
    </source>
</evidence>
<dbReference type="GO" id="GO:0071897">
    <property type="term" value="P:DNA biosynthetic process"/>
    <property type="evidence" value="ECO:0007669"/>
    <property type="project" value="InterPro"/>
</dbReference>
<dbReference type="Gene3D" id="1.10.3260.10">
    <property type="entry name" value="DNA ligase, ATP-dependent, N-terminal domain"/>
    <property type="match status" value="1"/>
</dbReference>
<evidence type="ECO:0000256" key="9">
    <source>
        <dbReference type="ARBA" id="ARBA00023172"/>
    </source>
</evidence>
<dbReference type="InterPro" id="IPR006073">
    <property type="entry name" value="GTP-bd"/>
</dbReference>
<dbReference type="InterPro" id="IPR012308">
    <property type="entry name" value="DNA_ligase_ATP-dep_N"/>
</dbReference>
<evidence type="ECO:0000256" key="8">
    <source>
        <dbReference type="ARBA" id="ARBA00022840"/>
    </source>
</evidence>
<comment type="similarity">
    <text evidence="2 16">Belongs to the ATP-dependent DNA ligase family.</text>
</comment>
<keyword evidence="12" id="KW-0131">Cell cycle</keyword>
<dbReference type="PANTHER" id="PTHR45674:SF4">
    <property type="entry name" value="DNA LIGASE 1"/>
    <property type="match status" value="1"/>
</dbReference>
<feature type="compositionally biased region" description="Polar residues" evidence="17">
    <location>
        <begin position="265"/>
        <end position="277"/>
    </location>
</feature>
<dbReference type="Proteomes" id="UP000078540">
    <property type="component" value="Unassembled WGS sequence"/>
</dbReference>
<dbReference type="InterPro" id="IPR030388">
    <property type="entry name" value="G_ERA_dom"/>
</dbReference>
<proteinExistence type="inferred from homology"/>
<feature type="compositionally biased region" description="Basic and acidic residues" evidence="17">
    <location>
        <begin position="334"/>
        <end position="378"/>
    </location>
</feature>
<dbReference type="EC" id="6.5.1.1" evidence="15"/>
<keyword evidence="7 15" id="KW-0227">DNA damage</keyword>
<dbReference type="CDD" id="cd04163">
    <property type="entry name" value="Era"/>
    <property type="match status" value="1"/>
</dbReference>
<evidence type="ECO:0000256" key="15">
    <source>
        <dbReference type="RuleBase" id="RU000617"/>
    </source>
</evidence>
<gene>
    <name evidence="19" type="ORF">ALC53_13610</name>
</gene>
<keyword evidence="5" id="KW-0235">DNA replication</keyword>
<dbReference type="CDD" id="cd07969">
    <property type="entry name" value="OBF_DNA_ligase_I"/>
    <property type="match status" value="1"/>
</dbReference>
<dbReference type="STRING" id="520822.A0A195AVS3"/>
<dbReference type="AlphaFoldDB" id="A0A195AVS3"/>
<dbReference type="Pfam" id="PF01068">
    <property type="entry name" value="DNA_ligase_A_M"/>
    <property type="match status" value="1"/>
</dbReference>
<dbReference type="Pfam" id="PF01926">
    <property type="entry name" value="MMR_HSR1"/>
    <property type="match status" value="1"/>
</dbReference>
<evidence type="ECO:0000256" key="4">
    <source>
        <dbReference type="ARBA" id="ARBA00022618"/>
    </source>
</evidence>
<evidence type="ECO:0000256" key="12">
    <source>
        <dbReference type="ARBA" id="ARBA00023306"/>
    </source>
</evidence>
<dbReference type="InterPro" id="IPR012309">
    <property type="entry name" value="DNA_ligase_ATP-dep_C"/>
</dbReference>
<evidence type="ECO:0000256" key="14">
    <source>
        <dbReference type="ARBA" id="ARBA00054532"/>
    </source>
</evidence>
<keyword evidence="10 15" id="KW-0234">DNA repair</keyword>
<dbReference type="GO" id="GO:0051301">
    <property type="term" value="P:cell division"/>
    <property type="evidence" value="ECO:0007669"/>
    <property type="project" value="UniProtKB-KW"/>
</dbReference>
<dbReference type="FunFam" id="3.30.470.30:FF:000016">
    <property type="entry name" value="DNA ligase"/>
    <property type="match status" value="1"/>
</dbReference>
<evidence type="ECO:0000256" key="5">
    <source>
        <dbReference type="ARBA" id="ARBA00022705"/>
    </source>
</evidence>
<dbReference type="SUPFAM" id="SSF50249">
    <property type="entry name" value="Nucleic acid-binding proteins"/>
    <property type="match status" value="1"/>
</dbReference>
<dbReference type="InterPro" id="IPR016059">
    <property type="entry name" value="DNA_ligase_ATP-dep_CS"/>
</dbReference>
<dbReference type="Gene3D" id="3.30.1490.70">
    <property type="match status" value="1"/>
</dbReference>
<dbReference type="CDD" id="cd07900">
    <property type="entry name" value="Adenylation_DNA_ligase_I_Euk"/>
    <property type="match status" value="1"/>
</dbReference>
<name>A0A195AVS3_9HYME</name>
<evidence type="ECO:0000313" key="20">
    <source>
        <dbReference type="Proteomes" id="UP000078540"/>
    </source>
</evidence>
<keyword evidence="6 15" id="KW-0547">Nucleotide-binding</keyword>
<feature type="region of interest" description="Disordered" evidence="17">
    <location>
        <begin position="265"/>
        <end position="550"/>
    </location>
</feature>
<feature type="compositionally biased region" description="Basic and acidic residues" evidence="17">
    <location>
        <begin position="502"/>
        <end position="516"/>
    </location>
</feature>
<dbReference type="InterPro" id="IPR012340">
    <property type="entry name" value="NA-bd_OB-fold"/>
</dbReference>
<keyword evidence="9 15" id="KW-0233">DNA recombination</keyword>
<comment type="function">
    <text evidence="14">DNA ligase that seals nicks in double-stranded DNA during DNA replication, DNA recombination and DNA repair.</text>
</comment>
<feature type="compositionally biased region" description="Basic and acidic residues" evidence="17">
    <location>
        <begin position="529"/>
        <end position="539"/>
    </location>
</feature>
<dbReference type="GO" id="GO:0006310">
    <property type="term" value="P:DNA recombination"/>
    <property type="evidence" value="ECO:0007669"/>
    <property type="project" value="UniProtKB-KW"/>
</dbReference>
<reference evidence="19 20" key="1">
    <citation type="submission" date="2015-09" db="EMBL/GenBank/DDBJ databases">
        <title>Atta colombica WGS genome.</title>
        <authorList>
            <person name="Nygaard S."/>
            <person name="Hu H."/>
            <person name="Boomsma J."/>
            <person name="Zhang G."/>
        </authorList>
    </citation>
    <scope>NUCLEOTIDE SEQUENCE [LARGE SCALE GENOMIC DNA]</scope>
    <source>
        <strain evidence="19">Treedump-2</strain>
        <tissue evidence="19">Whole body</tissue>
    </source>
</reference>
<dbReference type="NCBIfam" id="TIGR00574">
    <property type="entry name" value="dnl1"/>
    <property type="match status" value="1"/>
</dbReference>
<dbReference type="FunFam" id="3.40.50.300:FF:002220">
    <property type="entry name" value="GTPase Era, mitochondrial"/>
    <property type="match status" value="1"/>
</dbReference>
<keyword evidence="8 15" id="KW-0067">ATP-binding</keyword>
<dbReference type="Gene3D" id="3.30.470.30">
    <property type="entry name" value="DNA ligase/mRNA capping enzyme"/>
    <property type="match status" value="1"/>
</dbReference>
<comment type="catalytic activity">
    <reaction evidence="13 15">
        <text>ATP + (deoxyribonucleotide)n-3'-hydroxyl + 5'-phospho-(deoxyribonucleotide)m = (deoxyribonucleotide)n+m + AMP + diphosphate.</text>
        <dbReference type="EC" id="6.5.1.1"/>
    </reaction>
</comment>
<evidence type="ECO:0000259" key="18">
    <source>
        <dbReference type="PROSITE" id="PS50160"/>
    </source>
</evidence>
<protein>
    <recommendedName>
        <fullName evidence="15">DNA ligase</fullName>
        <ecNumber evidence="15">6.5.1.1</ecNumber>
    </recommendedName>
</protein>
<dbReference type="InterPro" id="IPR050191">
    <property type="entry name" value="ATP-dep_DNA_ligase"/>
</dbReference>
<dbReference type="Gene3D" id="3.40.50.300">
    <property type="entry name" value="P-loop containing nucleotide triphosphate hydrolases"/>
    <property type="match status" value="1"/>
</dbReference>
<dbReference type="GO" id="GO:0003677">
    <property type="term" value="F:DNA binding"/>
    <property type="evidence" value="ECO:0007669"/>
    <property type="project" value="InterPro"/>
</dbReference>
<comment type="subcellular location">
    <subcellularLocation>
        <location evidence="1">Nucleus</location>
    </subcellularLocation>
</comment>
<keyword evidence="20" id="KW-1185">Reference proteome</keyword>
<accession>A0A195AVS3</accession>
<feature type="domain" description="ATP-dependent DNA ligase family profile" evidence="18">
    <location>
        <begin position="950"/>
        <end position="1086"/>
    </location>
</feature>